<evidence type="ECO:0000256" key="3">
    <source>
        <dbReference type="ARBA" id="ARBA00012824"/>
    </source>
</evidence>
<dbReference type="InterPro" id="IPR005801">
    <property type="entry name" value="ADC_synthase"/>
</dbReference>
<evidence type="ECO:0000259" key="6">
    <source>
        <dbReference type="Pfam" id="PF00425"/>
    </source>
</evidence>
<name>A0A832DLT1_9BACT</name>
<evidence type="ECO:0000256" key="1">
    <source>
        <dbReference type="ARBA" id="ARBA00000799"/>
    </source>
</evidence>
<evidence type="ECO:0000313" key="7">
    <source>
        <dbReference type="EMBL" id="HGT48404.1"/>
    </source>
</evidence>
<dbReference type="SUPFAM" id="SSF56322">
    <property type="entry name" value="ADC synthase"/>
    <property type="match status" value="1"/>
</dbReference>
<gene>
    <name evidence="7" type="ORF">ENS56_10230</name>
</gene>
<dbReference type="PANTHER" id="PTHR42839:SF2">
    <property type="entry name" value="ISOCHORISMATE SYNTHASE ENTC"/>
    <property type="match status" value="1"/>
</dbReference>
<proteinExistence type="inferred from homology"/>
<dbReference type="Gene3D" id="3.60.120.10">
    <property type="entry name" value="Anthranilate synthase"/>
    <property type="match status" value="1"/>
</dbReference>
<dbReference type="PANTHER" id="PTHR42839">
    <property type="entry name" value="ISOCHORISMATE SYNTHASE ENTC"/>
    <property type="match status" value="1"/>
</dbReference>
<protein>
    <recommendedName>
        <fullName evidence="3">isochorismate synthase</fullName>
        <ecNumber evidence="3">5.4.4.2</ecNumber>
    </recommendedName>
    <alternativeName>
        <fullName evidence="5">Isochorismate mutase</fullName>
    </alternativeName>
</protein>
<dbReference type="EC" id="5.4.4.2" evidence="3"/>
<dbReference type="InterPro" id="IPR004561">
    <property type="entry name" value="IsoChor_synthase"/>
</dbReference>
<dbReference type="InterPro" id="IPR015890">
    <property type="entry name" value="Chorismate_C"/>
</dbReference>
<comment type="catalytic activity">
    <reaction evidence="1">
        <text>chorismate = isochorismate</text>
        <dbReference type="Rhea" id="RHEA:18985"/>
        <dbReference type="ChEBI" id="CHEBI:29748"/>
        <dbReference type="ChEBI" id="CHEBI:29780"/>
        <dbReference type="EC" id="5.4.4.2"/>
    </reaction>
</comment>
<accession>A0A832DLT1</accession>
<dbReference type="GO" id="GO:0008909">
    <property type="term" value="F:isochorismate synthase activity"/>
    <property type="evidence" value="ECO:0007669"/>
    <property type="project" value="UniProtKB-EC"/>
</dbReference>
<dbReference type="Pfam" id="PF00425">
    <property type="entry name" value="Chorismate_bind"/>
    <property type="match status" value="1"/>
</dbReference>
<sequence>MNNSGQNILIDLIKDNLAFYQIVFPVEGKQVSDFIDAFDRNSDLIIYHSKPSADTEYLAIGDIFHFDFSNEDLSQLDEFLLIFKDNVTAGETIENLPLFFGYTKFPSVVKEKYWNKFKDNFWVIPQYLIFNKGQNLFCAQNIFTTSAFDELDKKFIEESQNFITNIIKEEIRIKEEVRIKKLSDDDSLIWKQKVNEAIKDIKENKLQKIVLARKVNYKITGSIDWSGIFEKLNSDYSDCFNFLIKTESDYFFGSSPELLGKFEKDLFRTEALAGSINRGSDEYEDSDLALLLSASKKNKKEHDIVIEHLRENLQNHLFNIEIDETPLIKRLKNIQHLQTKISGRLKENLRYFHIIKSIFPTPAICGIPTRQSLDELKTLEGFDRGLYSGIVGAFNLFGEAEFYVAIRSALISENILTAFAGCGIVEESNPEEEFTETELKLQPIISLFSNEN</sequence>
<comment type="similarity">
    <text evidence="2">Belongs to the isochorismate synthase family.</text>
</comment>
<dbReference type="EMBL" id="DSVI01000016">
    <property type="protein sequence ID" value="HGT48404.1"/>
    <property type="molecule type" value="Genomic_DNA"/>
</dbReference>
<reference evidence="7" key="1">
    <citation type="journal article" date="2020" name="mSystems">
        <title>Genome- and Community-Level Interaction Insights into Carbon Utilization and Element Cycling Functions of Hydrothermarchaeota in Hydrothermal Sediment.</title>
        <authorList>
            <person name="Zhou Z."/>
            <person name="Liu Y."/>
            <person name="Xu W."/>
            <person name="Pan J."/>
            <person name="Luo Z.H."/>
            <person name="Li M."/>
        </authorList>
    </citation>
    <scope>NUCLEOTIDE SEQUENCE [LARGE SCALE GENOMIC DNA]</scope>
    <source>
        <strain evidence="7">SpSt-500</strain>
    </source>
</reference>
<comment type="caution">
    <text evidence="7">The sequence shown here is derived from an EMBL/GenBank/DDBJ whole genome shotgun (WGS) entry which is preliminary data.</text>
</comment>
<dbReference type="AlphaFoldDB" id="A0A832DLT1"/>
<feature type="domain" description="Chorismate-utilising enzyme C-terminal" evidence="6">
    <location>
        <begin position="190"/>
        <end position="440"/>
    </location>
</feature>
<keyword evidence="4 7" id="KW-0413">Isomerase</keyword>
<organism evidence="7">
    <name type="scientific">Ignavibacterium album</name>
    <dbReference type="NCBI Taxonomy" id="591197"/>
    <lineage>
        <taxon>Bacteria</taxon>
        <taxon>Pseudomonadati</taxon>
        <taxon>Ignavibacteriota</taxon>
        <taxon>Ignavibacteria</taxon>
        <taxon>Ignavibacteriales</taxon>
        <taxon>Ignavibacteriaceae</taxon>
        <taxon>Ignavibacterium</taxon>
    </lineage>
</organism>
<evidence type="ECO:0000256" key="2">
    <source>
        <dbReference type="ARBA" id="ARBA00005297"/>
    </source>
</evidence>
<evidence type="ECO:0000256" key="4">
    <source>
        <dbReference type="ARBA" id="ARBA00023235"/>
    </source>
</evidence>
<evidence type="ECO:0000256" key="5">
    <source>
        <dbReference type="ARBA" id="ARBA00041564"/>
    </source>
</evidence>
<dbReference type="NCBIfam" id="TIGR00543">
    <property type="entry name" value="isochor_syn"/>
    <property type="match status" value="1"/>
</dbReference>